<organism evidence="2 3">
    <name type="scientific">Edaphochlamys debaryana</name>
    <dbReference type="NCBI Taxonomy" id="47281"/>
    <lineage>
        <taxon>Eukaryota</taxon>
        <taxon>Viridiplantae</taxon>
        <taxon>Chlorophyta</taxon>
        <taxon>core chlorophytes</taxon>
        <taxon>Chlorophyceae</taxon>
        <taxon>CS clade</taxon>
        <taxon>Chlamydomonadales</taxon>
        <taxon>Chlamydomonadales incertae sedis</taxon>
        <taxon>Edaphochlamys</taxon>
    </lineage>
</organism>
<evidence type="ECO:0000256" key="1">
    <source>
        <dbReference type="SAM" id="MobiDB-lite"/>
    </source>
</evidence>
<dbReference type="AlphaFoldDB" id="A0A835Y0U5"/>
<name>A0A835Y0U5_9CHLO</name>
<accession>A0A835Y0U5</accession>
<reference evidence="2" key="1">
    <citation type="journal article" date="2020" name="bioRxiv">
        <title>Comparative genomics of Chlamydomonas.</title>
        <authorList>
            <person name="Craig R.J."/>
            <person name="Hasan A.R."/>
            <person name="Ness R.W."/>
            <person name="Keightley P.D."/>
        </authorList>
    </citation>
    <scope>NUCLEOTIDE SEQUENCE</scope>
    <source>
        <strain evidence="2">CCAP 11/70</strain>
    </source>
</reference>
<comment type="caution">
    <text evidence="2">The sequence shown here is derived from an EMBL/GenBank/DDBJ whole genome shotgun (WGS) entry which is preliminary data.</text>
</comment>
<dbReference type="Proteomes" id="UP000612055">
    <property type="component" value="Unassembled WGS sequence"/>
</dbReference>
<gene>
    <name evidence="2" type="ORF">HYH03_007319</name>
</gene>
<sequence length="447" mass="46731">MCPDSPHTRVLLLDGLFDGGSLACKTGVTRPLGNLSWAHFTSACPTHDGAIAEALGLPLEEVHQMLEPSKQWPFHARETFWWQERDAMRHAVERLGEAVTQTKALVDAGAPLSDWQAAALRLVLADLVRAWDALQDLHDANPPPWLPACPAPPHCLVADRPALGLLLSALEECGSDLRPTLTAAEARPALAELDAALQRSRLLLLGQLGREQVVGSLLTRRHCSAQQAAAAERRLARLAAPEDLAFVMRPLDEPARRALAKRLGQGWLAQRVHLRPALERDEAAVGAALRRLCGGGGGGGARSEPCQAVAVSLPPYRPASAPASVNASVKGGGGGGSIKGGAGVGGLMSSTAAEEAKCTLDRSSAVSGFGDLCGCRDCGPFSRKGRSESDKETPSPSPSTALLPTQVAADAAWAAAFAVGSRGRSKAHKRGALLPAWGCALSGALRC</sequence>
<keyword evidence="3" id="KW-1185">Reference proteome</keyword>
<proteinExistence type="predicted"/>
<evidence type="ECO:0000313" key="2">
    <source>
        <dbReference type="EMBL" id="KAG2494552.1"/>
    </source>
</evidence>
<evidence type="ECO:0000313" key="3">
    <source>
        <dbReference type="Proteomes" id="UP000612055"/>
    </source>
</evidence>
<feature type="region of interest" description="Disordered" evidence="1">
    <location>
        <begin position="383"/>
        <end position="402"/>
    </location>
</feature>
<dbReference type="EMBL" id="JAEHOE010000030">
    <property type="protein sequence ID" value="KAG2494552.1"/>
    <property type="molecule type" value="Genomic_DNA"/>
</dbReference>
<protein>
    <submittedName>
        <fullName evidence="2">Uncharacterized protein</fullName>
    </submittedName>
</protein>